<evidence type="ECO:0000259" key="1">
    <source>
        <dbReference type="Pfam" id="PF13614"/>
    </source>
</evidence>
<dbReference type="FunFam" id="3.40.50.300:FF:000285">
    <property type="entry name" value="Sporulation initiation inhibitor Soj"/>
    <property type="match status" value="1"/>
</dbReference>
<dbReference type="SUPFAM" id="SSF52540">
    <property type="entry name" value="P-loop containing nucleoside triphosphate hydrolases"/>
    <property type="match status" value="1"/>
</dbReference>
<dbReference type="RefSeq" id="WP_053407013.1">
    <property type="nucleotide sequence ID" value="NZ_BQKE01000012.1"/>
</dbReference>
<comment type="caution">
    <text evidence="2">The sequence shown here is derived from an EMBL/GenBank/DDBJ whole genome shotgun (WGS) entry which is preliminary data.</text>
</comment>
<gene>
    <name evidence="2" type="ORF">PEDI_56150</name>
</gene>
<dbReference type="Pfam" id="PF13614">
    <property type="entry name" value="AAA_31"/>
    <property type="match status" value="1"/>
</dbReference>
<accession>A0AAN4W4E6</accession>
<reference evidence="2 3" key="1">
    <citation type="submission" date="2021-12" db="EMBL/GenBank/DDBJ databases">
        <title>Genome sequencing of bacteria with rrn-lacking chromosome and rrn-plasmid.</title>
        <authorList>
            <person name="Anda M."/>
            <person name="Iwasaki W."/>
        </authorList>
    </citation>
    <scope>NUCLEOTIDE SEQUENCE [LARGE SCALE GENOMIC DNA]</scope>
    <source>
        <strain evidence="2 3">NBRC 15940</strain>
    </source>
</reference>
<dbReference type="InterPro" id="IPR050678">
    <property type="entry name" value="DNA_Partitioning_ATPase"/>
</dbReference>
<organism evidence="2 3">
    <name type="scientific">Persicobacter diffluens</name>
    <dbReference type="NCBI Taxonomy" id="981"/>
    <lineage>
        <taxon>Bacteria</taxon>
        <taxon>Pseudomonadati</taxon>
        <taxon>Bacteroidota</taxon>
        <taxon>Cytophagia</taxon>
        <taxon>Cytophagales</taxon>
        <taxon>Persicobacteraceae</taxon>
        <taxon>Persicobacter</taxon>
    </lineage>
</organism>
<protein>
    <submittedName>
        <fullName evidence="2">Chromosome partitioning protein ParA</fullName>
    </submittedName>
</protein>
<feature type="domain" description="AAA" evidence="1">
    <location>
        <begin position="68"/>
        <end position="236"/>
    </location>
</feature>
<evidence type="ECO:0000313" key="2">
    <source>
        <dbReference type="EMBL" id="GJM65063.1"/>
    </source>
</evidence>
<proteinExistence type="predicted"/>
<keyword evidence="3" id="KW-1185">Reference proteome</keyword>
<dbReference type="InterPro" id="IPR025669">
    <property type="entry name" value="AAA_dom"/>
</dbReference>
<dbReference type="PANTHER" id="PTHR13696:SF99">
    <property type="entry name" value="COBYRINIC ACID AC-DIAMIDE SYNTHASE"/>
    <property type="match status" value="1"/>
</dbReference>
<dbReference type="InterPro" id="IPR027417">
    <property type="entry name" value="P-loop_NTPase"/>
</dbReference>
<dbReference type="PANTHER" id="PTHR13696">
    <property type="entry name" value="P-LOOP CONTAINING NUCLEOSIDE TRIPHOSPHATE HYDROLASE"/>
    <property type="match status" value="1"/>
</dbReference>
<evidence type="ECO:0000313" key="3">
    <source>
        <dbReference type="Proteomes" id="UP001310022"/>
    </source>
</evidence>
<name>A0AAN4W4E6_9BACT</name>
<dbReference type="CDD" id="cd02042">
    <property type="entry name" value="ParAB_family"/>
    <property type="match status" value="1"/>
</dbReference>
<dbReference type="AlphaFoldDB" id="A0AAN4W4E6"/>
<dbReference type="Gene3D" id="3.40.50.300">
    <property type="entry name" value="P-loop containing nucleotide triphosphate hydrolases"/>
    <property type="match status" value="1"/>
</dbReference>
<sequence length="309" mass="34538">MKSQITNFLRQKQKLLNLSAIEKQAGLPVSVLGKILRGERVLTDKHAELLLPVLQQEYGYPTDGKRCRIISFLNHKGGVGKTTTTVHLGRALSLMDKKVLIVDFDPQANATDHLGIEHEDSNISHALLDDQALPVISIYDHFDLVPGDIDLAQVPRKFSGSATQYIRLKAALDPIKDQYDFILIDCPPSLEYFTQNALNASTEAIIVSAPTRLSLKGIPLAIETIDELKMVNPSLELLGVVITDSERLKVSKRSEENLRDSGLPIFKTVIRHFKHYKEASEEGLTIFDCFPKHHSTSDYQKLAKEIIYG</sequence>
<dbReference type="Proteomes" id="UP001310022">
    <property type="component" value="Unassembled WGS sequence"/>
</dbReference>
<dbReference type="EMBL" id="BQKE01000012">
    <property type="protein sequence ID" value="GJM65063.1"/>
    <property type="molecule type" value="Genomic_DNA"/>
</dbReference>